<keyword evidence="4" id="KW-1185">Reference proteome</keyword>
<gene>
    <name evidence="3" type="ORF">TM49_20285</name>
</gene>
<dbReference type="OrthoDB" id="9797508at2"/>
<dbReference type="Proteomes" id="UP000032611">
    <property type="component" value="Chromosome"/>
</dbReference>
<sequence>MIKKLYTTKATSKGGREGTVSTEDGLFEASMALPKEMGGSGKGNNPEQFFAAGYAACFNSALHNVAASKKVKLPEGTTVSATVSVGPRDDGGGFGIEAELTVSIPGIDRAEGEELAHAAHIVCPYSHALRVNYEVPVSLAD</sequence>
<dbReference type="SUPFAM" id="SSF82784">
    <property type="entry name" value="OsmC-like"/>
    <property type="match status" value="1"/>
</dbReference>
<dbReference type="AlphaFoldDB" id="A0A0D5LUQ6"/>
<name>A0A0D5LUQ6_MAREN</name>
<protein>
    <submittedName>
        <fullName evidence="3">Organic hydroperoxide resistance protein</fullName>
    </submittedName>
</protein>
<dbReference type="PATRIC" id="fig|1486262.3.peg.4193"/>
<dbReference type="KEGG" id="mey:TM49_20285"/>
<dbReference type="Gene3D" id="3.30.300.20">
    <property type="match status" value="1"/>
</dbReference>
<dbReference type="InterPro" id="IPR036102">
    <property type="entry name" value="OsmC/Ohrsf"/>
</dbReference>
<comment type="similarity">
    <text evidence="1">Belongs to the OsmC/Ohr family.</text>
</comment>
<evidence type="ECO:0000256" key="1">
    <source>
        <dbReference type="ARBA" id="ARBA00007378"/>
    </source>
</evidence>
<dbReference type="Gene3D" id="2.20.25.10">
    <property type="match status" value="1"/>
</dbReference>
<accession>A0A0D5LUQ6</accession>
<evidence type="ECO:0000313" key="4">
    <source>
        <dbReference type="Proteomes" id="UP000032611"/>
    </source>
</evidence>
<dbReference type="EMBL" id="CP010803">
    <property type="protein sequence ID" value="AJY47477.1"/>
    <property type="molecule type" value="Genomic_DNA"/>
</dbReference>
<organism evidence="3 4">
    <name type="scientific">Martelella endophytica</name>
    <dbReference type="NCBI Taxonomy" id="1486262"/>
    <lineage>
        <taxon>Bacteria</taxon>
        <taxon>Pseudomonadati</taxon>
        <taxon>Pseudomonadota</taxon>
        <taxon>Alphaproteobacteria</taxon>
        <taxon>Hyphomicrobiales</taxon>
        <taxon>Aurantimonadaceae</taxon>
        <taxon>Martelella</taxon>
    </lineage>
</organism>
<evidence type="ECO:0000256" key="2">
    <source>
        <dbReference type="SAM" id="MobiDB-lite"/>
    </source>
</evidence>
<evidence type="ECO:0000313" key="3">
    <source>
        <dbReference type="EMBL" id="AJY47477.1"/>
    </source>
</evidence>
<feature type="region of interest" description="Disordered" evidence="2">
    <location>
        <begin position="1"/>
        <end position="21"/>
    </location>
</feature>
<dbReference type="PANTHER" id="PTHR33797">
    <property type="entry name" value="ORGANIC HYDROPEROXIDE RESISTANCE PROTEIN-LIKE"/>
    <property type="match status" value="1"/>
</dbReference>
<reference evidence="3 4" key="1">
    <citation type="journal article" date="2015" name="Genome Announc.">
        <title>Complete genome sequence of Martelella endophytica YC6887, which has antifungal activity associated with a halophyte.</title>
        <authorList>
            <person name="Khan A."/>
            <person name="Khan H."/>
            <person name="Chung E.J."/>
            <person name="Hossain M.T."/>
            <person name="Chung Y.R."/>
        </authorList>
    </citation>
    <scope>NUCLEOTIDE SEQUENCE [LARGE SCALE GENOMIC DNA]</scope>
    <source>
        <strain evidence="3">YC6887</strain>
    </source>
</reference>
<dbReference type="GO" id="GO:0006979">
    <property type="term" value="P:response to oxidative stress"/>
    <property type="evidence" value="ECO:0007669"/>
    <property type="project" value="InterPro"/>
</dbReference>
<dbReference type="InterPro" id="IPR015946">
    <property type="entry name" value="KH_dom-like_a/b"/>
</dbReference>
<dbReference type="InterPro" id="IPR019953">
    <property type="entry name" value="OHR"/>
</dbReference>
<dbReference type="NCBIfam" id="TIGR03561">
    <property type="entry name" value="organ_hyd_perox"/>
    <property type="match status" value="1"/>
</dbReference>
<dbReference type="HOGENOM" id="CLU_106355_2_1_5"/>
<proteinExistence type="inferred from homology"/>
<dbReference type="PANTHER" id="PTHR33797:SF2">
    <property type="entry name" value="ORGANIC HYDROPEROXIDE RESISTANCE PROTEIN-LIKE"/>
    <property type="match status" value="1"/>
</dbReference>
<dbReference type="InterPro" id="IPR003718">
    <property type="entry name" value="OsmC/Ohr_fam"/>
</dbReference>
<dbReference type="Pfam" id="PF02566">
    <property type="entry name" value="OsmC"/>
    <property type="match status" value="1"/>
</dbReference>
<dbReference type="STRING" id="1486262.TM49_20285"/>